<dbReference type="PROSITE" id="PS00236">
    <property type="entry name" value="NEUROTR_ION_CHANNEL"/>
    <property type="match status" value="1"/>
</dbReference>
<dbReference type="GO" id="GO:0005230">
    <property type="term" value="F:extracellular ligand-gated monoatomic ion channel activity"/>
    <property type="evidence" value="ECO:0007669"/>
    <property type="project" value="InterPro"/>
</dbReference>
<reference evidence="5" key="1">
    <citation type="submission" date="2023-10" db="EMBL/GenBank/DDBJ databases">
        <title>Genome assembly of Pristionchus species.</title>
        <authorList>
            <person name="Yoshida K."/>
            <person name="Sommer R.J."/>
        </authorList>
    </citation>
    <scope>NUCLEOTIDE SEQUENCE</scope>
    <source>
        <strain evidence="5">RS5133</strain>
    </source>
</reference>
<keyword evidence="3" id="KW-0406">Ion transport</keyword>
<accession>A0AAV5WSI7</accession>
<comment type="caution">
    <text evidence="5">The sequence shown here is derived from an EMBL/GenBank/DDBJ whole genome shotgun (WGS) entry which is preliminary data.</text>
</comment>
<dbReference type="GO" id="GO:0016020">
    <property type="term" value="C:membrane"/>
    <property type="evidence" value="ECO:0007669"/>
    <property type="project" value="UniProtKB-SubCell"/>
</dbReference>
<dbReference type="GO" id="GO:0004888">
    <property type="term" value="F:transmembrane signaling receptor activity"/>
    <property type="evidence" value="ECO:0007669"/>
    <property type="project" value="InterPro"/>
</dbReference>
<comment type="similarity">
    <text evidence="3">Belongs to the ligand-gated ion channel (TC 1.A.9) family.</text>
</comment>
<keyword evidence="3" id="KW-0813">Transport</keyword>
<protein>
    <recommendedName>
        <fullName evidence="4">Neurotransmitter-gated ion-channel ligand-binding domain-containing protein</fullName>
    </recommendedName>
</protein>
<dbReference type="CDD" id="cd18989">
    <property type="entry name" value="LGIC_ECD_cation"/>
    <property type="match status" value="1"/>
</dbReference>
<feature type="non-terminal residue" evidence="5">
    <location>
        <position position="1"/>
    </location>
</feature>
<dbReference type="InterPro" id="IPR036734">
    <property type="entry name" value="Neur_chan_lig-bd_sf"/>
</dbReference>
<dbReference type="PRINTS" id="PR00252">
    <property type="entry name" value="NRIONCHANNEL"/>
</dbReference>
<dbReference type="InterPro" id="IPR018000">
    <property type="entry name" value="Neurotransmitter_ion_chnl_CS"/>
</dbReference>
<evidence type="ECO:0000313" key="5">
    <source>
        <dbReference type="EMBL" id="GMT35251.1"/>
    </source>
</evidence>
<dbReference type="PANTHER" id="PTHR18945">
    <property type="entry name" value="NEUROTRANSMITTER GATED ION CHANNEL"/>
    <property type="match status" value="1"/>
</dbReference>
<dbReference type="InterPro" id="IPR006201">
    <property type="entry name" value="Neur_channel"/>
</dbReference>
<dbReference type="AlphaFoldDB" id="A0AAV5WSI7"/>
<keyword evidence="3" id="KW-0812">Transmembrane</keyword>
<keyword evidence="6" id="KW-1185">Reference proteome</keyword>
<dbReference type="Gene3D" id="2.70.170.10">
    <property type="entry name" value="Neurotransmitter-gated ion-channel ligand-binding domain"/>
    <property type="match status" value="1"/>
</dbReference>
<dbReference type="InterPro" id="IPR006202">
    <property type="entry name" value="Neur_chan_lig-bd"/>
</dbReference>
<dbReference type="Proteomes" id="UP001432322">
    <property type="component" value="Unassembled WGS sequence"/>
</dbReference>
<comment type="subcellular location">
    <subcellularLocation>
        <location evidence="1">Membrane</location>
        <topology evidence="1">Multi-pass membrane protein</topology>
    </subcellularLocation>
</comment>
<evidence type="ECO:0000313" key="6">
    <source>
        <dbReference type="Proteomes" id="UP001432322"/>
    </source>
</evidence>
<organism evidence="5 6">
    <name type="scientific">Pristionchus fissidentatus</name>
    <dbReference type="NCBI Taxonomy" id="1538716"/>
    <lineage>
        <taxon>Eukaryota</taxon>
        <taxon>Metazoa</taxon>
        <taxon>Ecdysozoa</taxon>
        <taxon>Nematoda</taxon>
        <taxon>Chromadorea</taxon>
        <taxon>Rhabditida</taxon>
        <taxon>Rhabditina</taxon>
        <taxon>Diplogasteromorpha</taxon>
        <taxon>Diplogasteroidea</taxon>
        <taxon>Neodiplogasteridae</taxon>
        <taxon>Pristionchus</taxon>
    </lineage>
</organism>
<evidence type="ECO:0000256" key="1">
    <source>
        <dbReference type="ARBA" id="ARBA00004141"/>
    </source>
</evidence>
<keyword evidence="3" id="KW-1133">Transmembrane helix</keyword>
<dbReference type="SUPFAM" id="SSF63712">
    <property type="entry name" value="Nicotinic receptor ligand binding domain-like"/>
    <property type="match status" value="1"/>
</dbReference>
<dbReference type="Pfam" id="PF02931">
    <property type="entry name" value="Neur_chan_LBD"/>
    <property type="match status" value="1"/>
</dbReference>
<evidence type="ECO:0000256" key="3">
    <source>
        <dbReference type="RuleBase" id="RU000687"/>
    </source>
</evidence>
<evidence type="ECO:0000259" key="4">
    <source>
        <dbReference type="Pfam" id="PF02931"/>
    </source>
</evidence>
<gene>
    <name evidence="5" type="ORF">PFISCL1PPCAC_26548</name>
</gene>
<feature type="transmembrane region" description="Helical" evidence="3">
    <location>
        <begin position="209"/>
        <end position="231"/>
    </location>
</feature>
<name>A0AAV5WSI7_9BILA</name>
<dbReference type="EMBL" id="BTSY01000007">
    <property type="protein sequence ID" value="GMT35251.1"/>
    <property type="molecule type" value="Genomic_DNA"/>
</dbReference>
<evidence type="ECO:0000256" key="2">
    <source>
        <dbReference type="ARBA" id="ARBA00023136"/>
    </source>
</evidence>
<proteinExistence type="inferred from homology"/>
<keyword evidence="2 3" id="KW-0472">Membrane</keyword>
<feature type="domain" description="Neurotransmitter-gated ion-channel ligand-binding" evidence="4">
    <location>
        <begin position="4"/>
        <end position="207"/>
    </location>
</feature>
<keyword evidence="3" id="KW-0407">Ion channel</keyword>
<comment type="caution">
    <text evidence="3">Lacks conserved residue(s) required for the propagation of feature annotation.</text>
</comment>
<sequence length="243" mass="28116">GGEKAILDVIYPTYEQRFRPKQNDSDITYVTLRPTNFRILAVDALEQSIQFVLDFEQSWNDFRLVWSRDTETTALKTIKVPESSLWAPDINPISSLDRRSIIPSNRRVTEISYDGTIKKTDPSIVKMSCAMAVLRYPFDVQTCDIKIGPWIYRRDEVRLILDDASFSENKTQSTSEWTVKSVRVNITIDREMNLDVMVVSVKLRRNPSYYISTVIIPTFLNCFLCIFGLFMPTDTTGLRFEKV</sequence>